<feature type="domain" description="RNA polymerase sigma factor 70 region 4 type 2" evidence="6">
    <location>
        <begin position="124"/>
        <end position="175"/>
    </location>
</feature>
<dbReference type="InterPro" id="IPR036388">
    <property type="entry name" value="WH-like_DNA-bd_sf"/>
</dbReference>
<evidence type="ECO:0000256" key="4">
    <source>
        <dbReference type="ARBA" id="ARBA00023163"/>
    </source>
</evidence>
<dbReference type="PANTHER" id="PTHR43133">
    <property type="entry name" value="RNA POLYMERASE ECF-TYPE SIGMA FACTO"/>
    <property type="match status" value="1"/>
</dbReference>
<dbReference type="Gene3D" id="1.10.10.10">
    <property type="entry name" value="Winged helix-like DNA-binding domain superfamily/Winged helix DNA-binding domain"/>
    <property type="match status" value="1"/>
</dbReference>
<dbReference type="Gene3D" id="1.10.1740.10">
    <property type="match status" value="1"/>
</dbReference>
<dbReference type="InterPro" id="IPR013249">
    <property type="entry name" value="RNA_pol_sigma70_r4_t2"/>
</dbReference>
<evidence type="ECO:0000256" key="5">
    <source>
        <dbReference type="SAM" id="MobiDB-lite"/>
    </source>
</evidence>
<keyword evidence="8" id="KW-1185">Reference proteome</keyword>
<dbReference type="Pfam" id="PF08281">
    <property type="entry name" value="Sigma70_r4_2"/>
    <property type="match status" value="1"/>
</dbReference>
<dbReference type="PANTHER" id="PTHR43133:SF25">
    <property type="entry name" value="RNA POLYMERASE SIGMA FACTOR RFAY-RELATED"/>
    <property type="match status" value="1"/>
</dbReference>
<protein>
    <recommendedName>
        <fullName evidence="6">RNA polymerase sigma factor 70 region 4 type 2 domain-containing protein</fullName>
    </recommendedName>
</protein>
<evidence type="ECO:0000259" key="6">
    <source>
        <dbReference type="Pfam" id="PF08281"/>
    </source>
</evidence>
<dbReference type="SUPFAM" id="SSF88946">
    <property type="entry name" value="Sigma2 domain of RNA polymerase sigma factors"/>
    <property type="match status" value="1"/>
</dbReference>
<reference evidence="8" key="1">
    <citation type="journal article" date="2019" name="Int. J. Syst. Evol. Microbiol.">
        <title>The Global Catalogue of Microorganisms (GCM) 10K type strain sequencing project: providing services to taxonomists for standard genome sequencing and annotation.</title>
        <authorList>
            <consortium name="The Broad Institute Genomics Platform"/>
            <consortium name="The Broad Institute Genome Sequencing Center for Infectious Disease"/>
            <person name="Wu L."/>
            <person name="Ma J."/>
        </authorList>
    </citation>
    <scope>NUCLEOTIDE SEQUENCE [LARGE SCALE GENOMIC DNA]</scope>
    <source>
        <strain evidence="8">JCM 18126</strain>
    </source>
</reference>
<dbReference type="EMBL" id="BAABIL010000054">
    <property type="protein sequence ID" value="GAA4964941.1"/>
    <property type="molecule type" value="Genomic_DNA"/>
</dbReference>
<comment type="similarity">
    <text evidence="1">Belongs to the sigma-70 factor family. ECF subfamily.</text>
</comment>
<dbReference type="RefSeq" id="WP_345710754.1">
    <property type="nucleotide sequence ID" value="NZ_BAABIL010000054.1"/>
</dbReference>
<name>A0ABP9H9L4_9ACTN</name>
<evidence type="ECO:0000256" key="3">
    <source>
        <dbReference type="ARBA" id="ARBA00023082"/>
    </source>
</evidence>
<dbReference type="InterPro" id="IPR013324">
    <property type="entry name" value="RNA_pol_sigma_r3/r4-like"/>
</dbReference>
<dbReference type="Proteomes" id="UP001501195">
    <property type="component" value="Unassembled WGS sequence"/>
</dbReference>
<feature type="region of interest" description="Disordered" evidence="5">
    <location>
        <begin position="179"/>
        <end position="208"/>
    </location>
</feature>
<evidence type="ECO:0000256" key="2">
    <source>
        <dbReference type="ARBA" id="ARBA00023015"/>
    </source>
</evidence>
<keyword evidence="4" id="KW-0804">Transcription</keyword>
<accession>A0ABP9H9L4</accession>
<comment type="caution">
    <text evidence="7">The sequence shown here is derived from an EMBL/GenBank/DDBJ whole genome shotgun (WGS) entry which is preliminary data.</text>
</comment>
<dbReference type="InterPro" id="IPR039425">
    <property type="entry name" value="RNA_pol_sigma-70-like"/>
</dbReference>
<keyword evidence="2" id="KW-0805">Transcription regulation</keyword>
<evidence type="ECO:0000256" key="1">
    <source>
        <dbReference type="ARBA" id="ARBA00010641"/>
    </source>
</evidence>
<dbReference type="SUPFAM" id="SSF88659">
    <property type="entry name" value="Sigma3 and sigma4 domains of RNA polymerase sigma factors"/>
    <property type="match status" value="1"/>
</dbReference>
<organism evidence="7 8">
    <name type="scientific">Kineococcus glutinatus</name>
    <dbReference type="NCBI Taxonomy" id="1070872"/>
    <lineage>
        <taxon>Bacteria</taxon>
        <taxon>Bacillati</taxon>
        <taxon>Actinomycetota</taxon>
        <taxon>Actinomycetes</taxon>
        <taxon>Kineosporiales</taxon>
        <taxon>Kineosporiaceae</taxon>
        <taxon>Kineococcus</taxon>
    </lineage>
</organism>
<dbReference type="InterPro" id="IPR013325">
    <property type="entry name" value="RNA_pol_sigma_r2"/>
</dbReference>
<gene>
    <name evidence="7" type="ORF">GCM10023225_05060</name>
</gene>
<evidence type="ECO:0000313" key="8">
    <source>
        <dbReference type="Proteomes" id="UP001501195"/>
    </source>
</evidence>
<keyword evidence="3" id="KW-0731">Sigma factor</keyword>
<feature type="region of interest" description="Disordered" evidence="5">
    <location>
        <begin position="1"/>
        <end position="20"/>
    </location>
</feature>
<evidence type="ECO:0000313" key="7">
    <source>
        <dbReference type="EMBL" id="GAA4964941.1"/>
    </source>
</evidence>
<sequence>MNVQHPGADLVRDPGHVAAPPSGEEVAFEQLYRRTCGAAGGSGAADAADLLAQVYLVAWRRRDVLPPADQQRPWLYGIARLVLAEHHRRTPAHLPLDEVAQHGGGPGAVGGGDDVPGGSARAVALHRALAELGEVDRELLLLTVWDGLTGSEAARALGISSGAARVRLHRARRRLGGHPGLRALLDEPEPADPRPVVARDSAHRTGYR</sequence>
<proteinExistence type="inferred from homology"/>